<reference evidence="1" key="1">
    <citation type="submission" date="2018-05" db="EMBL/GenBank/DDBJ databases">
        <authorList>
            <person name="Lanie J.A."/>
            <person name="Ng W.-L."/>
            <person name="Kazmierczak K.M."/>
            <person name="Andrzejewski T.M."/>
            <person name="Davidsen T.M."/>
            <person name="Wayne K.J."/>
            <person name="Tettelin H."/>
            <person name="Glass J.I."/>
            <person name="Rusch D."/>
            <person name="Podicherti R."/>
            <person name="Tsui H.-C.T."/>
            <person name="Winkler M.E."/>
        </authorList>
    </citation>
    <scope>NUCLEOTIDE SEQUENCE</scope>
</reference>
<name>A0A382M8X5_9ZZZZ</name>
<accession>A0A382M8X5</accession>
<dbReference type="Gene3D" id="1.10.238.160">
    <property type="match status" value="1"/>
</dbReference>
<evidence type="ECO:0000313" key="1">
    <source>
        <dbReference type="EMBL" id="SVC45296.1"/>
    </source>
</evidence>
<dbReference type="EMBL" id="UINC01092041">
    <property type="protein sequence ID" value="SVC45296.1"/>
    <property type="molecule type" value="Genomic_DNA"/>
</dbReference>
<gene>
    <name evidence="1" type="ORF">METZ01_LOCUS298150</name>
</gene>
<protein>
    <recommendedName>
        <fullName evidence="2">AlpA family transcriptional regulator</fullName>
    </recommendedName>
</protein>
<evidence type="ECO:0008006" key="2">
    <source>
        <dbReference type="Google" id="ProtNLM"/>
    </source>
</evidence>
<organism evidence="1">
    <name type="scientific">marine metagenome</name>
    <dbReference type="NCBI Taxonomy" id="408172"/>
    <lineage>
        <taxon>unclassified sequences</taxon>
        <taxon>metagenomes</taxon>
        <taxon>ecological metagenomes</taxon>
    </lineage>
</organism>
<proteinExistence type="predicted"/>
<dbReference type="Pfam" id="PF05930">
    <property type="entry name" value="Phage_AlpA"/>
    <property type="match status" value="1"/>
</dbReference>
<sequence length="62" mass="7243">MTKKIIKLHDVKKLTTFSFSTIYRLASQGRFPKPIKLAERSSGWIEQEVLDYLDNCINQRGE</sequence>
<dbReference type="AlphaFoldDB" id="A0A382M8X5"/>
<dbReference type="InterPro" id="IPR010260">
    <property type="entry name" value="AlpA"/>
</dbReference>